<evidence type="ECO:0000313" key="2">
    <source>
        <dbReference type="Proteomes" id="UP001500467"/>
    </source>
</evidence>
<accession>A0ABN1VJK4</accession>
<comment type="caution">
    <text evidence="1">The sequence shown here is derived from an EMBL/GenBank/DDBJ whole genome shotgun (WGS) entry which is preliminary data.</text>
</comment>
<reference evidence="1 2" key="1">
    <citation type="journal article" date="2019" name="Int. J. Syst. Evol. Microbiol.">
        <title>The Global Catalogue of Microorganisms (GCM) 10K type strain sequencing project: providing services to taxonomists for standard genome sequencing and annotation.</title>
        <authorList>
            <consortium name="The Broad Institute Genomics Platform"/>
            <consortium name="The Broad Institute Genome Sequencing Center for Infectious Disease"/>
            <person name="Wu L."/>
            <person name="Ma J."/>
        </authorList>
    </citation>
    <scope>NUCLEOTIDE SEQUENCE [LARGE SCALE GENOMIC DNA]</scope>
    <source>
        <strain evidence="1 2">JCM 13022</strain>
    </source>
</reference>
<gene>
    <name evidence="1" type="ORF">GCM10009675_40250</name>
</gene>
<dbReference type="Proteomes" id="UP001500467">
    <property type="component" value="Unassembled WGS sequence"/>
</dbReference>
<protein>
    <submittedName>
        <fullName evidence="1">Uncharacterized protein</fullName>
    </submittedName>
</protein>
<organism evidence="1 2">
    <name type="scientific">Prauserella alba</name>
    <dbReference type="NCBI Taxonomy" id="176898"/>
    <lineage>
        <taxon>Bacteria</taxon>
        <taxon>Bacillati</taxon>
        <taxon>Actinomycetota</taxon>
        <taxon>Actinomycetes</taxon>
        <taxon>Pseudonocardiales</taxon>
        <taxon>Pseudonocardiaceae</taxon>
        <taxon>Prauserella</taxon>
    </lineage>
</organism>
<dbReference type="EMBL" id="BAAALM010000015">
    <property type="protein sequence ID" value="GAA1214170.1"/>
    <property type="molecule type" value="Genomic_DNA"/>
</dbReference>
<sequence length="50" mass="5052">MTGLLVCADHLGKAGFEQVDLPSLEPVNPRGVRVDGVDAVAEVGQACCGG</sequence>
<keyword evidence="2" id="KW-1185">Reference proteome</keyword>
<proteinExistence type="predicted"/>
<name>A0ABN1VJK4_9PSEU</name>
<evidence type="ECO:0000313" key="1">
    <source>
        <dbReference type="EMBL" id="GAA1214170.1"/>
    </source>
</evidence>